<dbReference type="EMBL" id="PYGJ01000012">
    <property type="protein sequence ID" value="PSL18173.1"/>
    <property type="molecule type" value="Genomic_DNA"/>
</dbReference>
<reference evidence="3 4" key="1">
    <citation type="submission" date="2018-03" db="EMBL/GenBank/DDBJ databases">
        <title>Genomic Encyclopedia of Archaeal and Bacterial Type Strains, Phase II (KMG-II): from individual species to whole genera.</title>
        <authorList>
            <person name="Goeker M."/>
        </authorList>
    </citation>
    <scope>NUCLEOTIDE SEQUENCE [LARGE SCALE GENOMIC DNA]</scope>
    <source>
        <strain evidence="3 4">DSM 100673</strain>
    </source>
</reference>
<dbReference type="InterPro" id="IPR003996">
    <property type="entry name" value="RTX_toxin-activating_protC_bac"/>
</dbReference>
<name>A0A2P8F8X7_9RHOB</name>
<dbReference type="Proteomes" id="UP000240418">
    <property type="component" value="Unassembled WGS sequence"/>
</dbReference>
<keyword evidence="2" id="KW-0963">Cytoplasm</keyword>
<evidence type="ECO:0000313" key="4">
    <source>
        <dbReference type="Proteomes" id="UP000240418"/>
    </source>
</evidence>
<dbReference type="GO" id="GO:0031640">
    <property type="term" value="P:killing of cells of another organism"/>
    <property type="evidence" value="ECO:0007669"/>
    <property type="project" value="UniProtKB-KW"/>
</dbReference>
<keyword evidence="2" id="KW-0204">Cytolysis</keyword>
<evidence type="ECO:0000256" key="1">
    <source>
        <dbReference type="ARBA" id="ARBA00005686"/>
    </source>
</evidence>
<comment type="similarity">
    <text evidence="1 2">Belongs to the RTX toxin acyltransferase family.</text>
</comment>
<keyword evidence="4" id="KW-1185">Reference proteome</keyword>
<sequence length="161" mass="17982">MSQRDDPARVGPTDAELLSIGKLHFLASFCPLHRRLPEAALARIFYPALNNECVRFFENEHGKTAAALIWARLSEDVAERLTQTGRLPSETEWAGGQRLWFVDLIAPFGHGRHVARTIARNPPKEPFWFARIDDKGALRKVVRGDASAPAGERVSTQKAAR</sequence>
<dbReference type="GO" id="GO:0005737">
    <property type="term" value="C:cytoplasm"/>
    <property type="evidence" value="ECO:0007669"/>
    <property type="project" value="UniProtKB-SubCell"/>
</dbReference>
<dbReference type="GO" id="GO:0009404">
    <property type="term" value="P:toxin metabolic process"/>
    <property type="evidence" value="ECO:0007669"/>
    <property type="project" value="UniProtKB-UniRule"/>
</dbReference>
<evidence type="ECO:0000256" key="2">
    <source>
        <dbReference type="RuleBase" id="RU368102"/>
    </source>
</evidence>
<organism evidence="3 4">
    <name type="scientific">Shimia abyssi</name>
    <dbReference type="NCBI Taxonomy" id="1662395"/>
    <lineage>
        <taxon>Bacteria</taxon>
        <taxon>Pseudomonadati</taxon>
        <taxon>Pseudomonadota</taxon>
        <taxon>Alphaproteobacteria</taxon>
        <taxon>Rhodobacterales</taxon>
        <taxon>Roseobacteraceae</taxon>
    </lineage>
</organism>
<keyword evidence="2 3" id="KW-0808">Transferase</keyword>
<dbReference type="GO" id="GO:0016746">
    <property type="term" value="F:acyltransferase activity"/>
    <property type="evidence" value="ECO:0007669"/>
    <property type="project" value="UniProtKB-UniRule"/>
</dbReference>
<keyword evidence="2 3" id="KW-0012">Acyltransferase</keyword>
<gene>
    <name evidence="3" type="ORF">CLV88_11297</name>
</gene>
<comment type="subcellular location">
    <subcellularLocation>
        <location evidence="2">Cytoplasm</location>
    </subcellularLocation>
</comment>
<dbReference type="RefSeq" id="WP_106609492.1">
    <property type="nucleotide sequence ID" value="NZ_PYGJ01000012.1"/>
</dbReference>
<comment type="caution">
    <text evidence="3">The sequence shown here is derived from an EMBL/GenBank/DDBJ whole genome shotgun (WGS) entry which is preliminary data.</text>
</comment>
<protein>
    <recommendedName>
        <fullName evidence="2">RTX toxin-activating lysine-acyltransferase</fullName>
        <ecNumber evidence="2">2.3.1.-</ecNumber>
    </recommendedName>
</protein>
<dbReference type="EC" id="2.3.1.-" evidence="2"/>
<accession>A0A2P8F8X7</accession>
<proteinExistence type="inferred from homology"/>
<dbReference type="AlphaFoldDB" id="A0A2P8F8X7"/>
<comment type="function">
    <text evidence="2">Involved in fatty acylation of protoxin at internal lysine residues, thereby converting it to the active toxin.</text>
</comment>
<evidence type="ECO:0000313" key="3">
    <source>
        <dbReference type="EMBL" id="PSL18173.1"/>
    </source>
</evidence>
<dbReference type="Pfam" id="PF02794">
    <property type="entry name" value="HlyC"/>
    <property type="match status" value="1"/>
</dbReference>
<dbReference type="OrthoDB" id="5431564at2"/>